<dbReference type="EMBL" id="LT670849">
    <property type="protein sequence ID" value="SHN81493.1"/>
    <property type="molecule type" value="Genomic_DNA"/>
</dbReference>
<protein>
    <submittedName>
        <fullName evidence="2">Uncharacterized protein</fullName>
    </submittedName>
</protein>
<dbReference type="Proteomes" id="UP000184096">
    <property type="component" value="Chromosome I"/>
</dbReference>
<evidence type="ECO:0000256" key="1">
    <source>
        <dbReference type="SAM" id="MobiDB-lite"/>
    </source>
</evidence>
<sequence>MREFQAAPAGLIAASYISIARISAHKRDGNAKMTKAKMLSGVMILFATVATPVLAQDAGKRGPANGYNLVSQSSPRGAYNQANEPSYNANRIRDRWSPENSGNVDRDPQITGGEDITRRPAGS</sequence>
<keyword evidence="3" id="KW-1185">Reference proteome</keyword>
<reference evidence="3" key="1">
    <citation type="submission" date="2016-11" db="EMBL/GenBank/DDBJ databases">
        <authorList>
            <person name="Varghese N."/>
            <person name="Submissions S."/>
        </authorList>
    </citation>
    <scope>NUCLEOTIDE SEQUENCE [LARGE SCALE GENOMIC DNA]</scope>
    <source>
        <strain evidence="3">GAS401</strain>
    </source>
</reference>
<dbReference type="RefSeq" id="WP_072821485.1">
    <property type="nucleotide sequence ID" value="NZ_LT670849.1"/>
</dbReference>
<evidence type="ECO:0000313" key="3">
    <source>
        <dbReference type="Proteomes" id="UP000184096"/>
    </source>
</evidence>
<evidence type="ECO:0000313" key="2">
    <source>
        <dbReference type="EMBL" id="SHN81493.1"/>
    </source>
</evidence>
<dbReference type="AlphaFoldDB" id="A0A1M7UES6"/>
<organism evidence="2 3">
    <name type="scientific">Bradyrhizobium erythrophlei</name>
    <dbReference type="NCBI Taxonomy" id="1437360"/>
    <lineage>
        <taxon>Bacteria</taxon>
        <taxon>Pseudomonadati</taxon>
        <taxon>Pseudomonadota</taxon>
        <taxon>Alphaproteobacteria</taxon>
        <taxon>Hyphomicrobiales</taxon>
        <taxon>Nitrobacteraceae</taxon>
        <taxon>Bradyrhizobium</taxon>
    </lineage>
</organism>
<feature type="compositionally biased region" description="Polar residues" evidence="1">
    <location>
        <begin position="68"/>
        <end position="89"/>
    </location>
</feature>
<feature type="region of interest" description="Disordered" evidence="1">
    <location>
        <begin position="58"/>
        <end position="123"/>
    </location>
</feature>
<name>A0A1M7UES6_9BRAD</name>
<accession>A0A1M7UES6</accession>
<gene>
    <name evidence="2" type="ORF">SAMN05444170_4739</name>
</gene>
<proteinExistence type="predicted"/>